<gene>
    <name evidence="3" type="ORF">TorRG33x02_321760</name>
</gene>
<accession>A0A2P5BGL0</accession>
<keyword evidence="2" id="KW-1133">Transmembrane helix</keyword>
<keyword evidence="4" id="KW-1185">Reference proteome</keyword>
<keyword evidence="1" id="KW-0175">Coiled coil</keyword>
<proteinExistence type="predicted"/>
<evidence type="ECO:0000313" key="3">
    <source>
        <dbReference type="EMBL" id="PON47941.1"/>
    </source>
</evidence>
<keyword evidence="2" id="KW-0472">Membrane</keyword>
<name>A0A2P5BGL0_TREOI</name>
<protein>
    <recommendedName>
        <fullName evidence="5">Transmembrane protein</fullName>
    </recommendedName>
</protein>
<comment type="caution">
    <text evidence="3">The sequence shown here is derived from an EMBL/GenBank/DDBJ whole genome shotgun (WGS) entry which is preliminary data.</text>
</comment>
<sequence>MSSTPDHQTQTADDHHQIGNVIDSNTTKTIQQEIEELLESNKKQEKRINNLESKALQDVNRYFVVQGVFLSSITSNNFRCKYWWITFVLSLLTGILNSVNLYRNTVEFLKCSEELDQNIVDLNLKKRSLNSNSQPREIPGDNPARENPDSCARCRRRLFSYLNLIVCTKLCLITLS</sequence>
<evidence type="ECO:0000256" key="2">
    <source>
        <dbReference type="SAM" id="Phobius"/>
    </source>
</evidence>
<reference evidence="4" key="1">
    <citation type="submission" date="2016-06" db="EMBL/GenBank/DDBJ databases">
        <title>Parallel loss of symbiosis genes in relatives of nitrogen-fixing non-legume Parasponia.</title>
        <authorList>
            <person name="Van Velzen R."/>
            <person name="Holmer R."/>
            <person name="Bu F."/>
            <person name="Rutten L."/>
            <person name="Van Zeijl A."/>
            <person name="Liu W."/>
            <person name="Santuari L."/>
            <person name="Cao Q."/>
            <person name="Sharma T."/>
            <person name="Shen D."/>
            <person name="Roswanjaya Y."/>
            <person name="Wardhani T."/>
            <person name="Kalhor M.S."/>
            <person name="Jansen J."/>
            <person name="Van den Hoogen J."/>
            <person name="Gungor B."/>
            <person name="Hartog M."/>
            <person name="Hontelez J."/>
            <person name="Verver J."/>
            <person name="Yang W.-C."/>
            <person name="Schijlen E."/>
            <person name="Repin R."/>
            <person name="Schilthuizen M."/>
            <person name="Schranz E."/>
            <person name="Heidstra R."/>
            <person name="Miyata K."/>
            <person name="Fedorova E."/>
            <person name="Kohlen W."/>
            <person name="Bisseling T."/>
            <person name="Smit S."/>
            <person name="Geurts R."/>
        </authorList>
    </citation>
    <scope>NUCLEOTIDE SEQUENCE [LARGE SCALE GENOMIC DNA]</scope>
    <source>
        <strain evidence="4">cv. RG33-2</strain>
    </source>
</reference>
<feature type="transmembrane region" description="Helical" evidence="2">
    <location>
        <begin position="82"/>
        <end position="102"/>
    </location>
</feature>
<keyword evidence="2" id="KW-0812">Transmembrane</keyword>
<dbReference type="EMBL" id="JXTC01000525">
    <property type="protein sequence ID" value="PON47941.1"/>
    <property type="molecule type" value="Genomic_DNA"/>
</dbReference>
<evidence type="ECO:0000256" key="1">
    <source>
        <dbReference type="SAM" id="Coils"/>
    </source>
</evidence>
<dbReference type="PANTHER" id="PTHR33287:SF2">
    <property type="entry name" value="TRANSMEMBRANE PROTEIN"/>
    <property type="match status" value="1"/>
</dbReference>
<dbReference type="Proteomes" id="UP000237000">
    <property type="component" value="Unassembled WGS sequence"/>
</dbReference>
<evidence type="ECO:0000313" key="4">
    <source>
        <dbReference type="Proteomes" id="UP000237000"/>
    </source>
</evidence>
<dbReference type="AlphaFoldDB" id="A0A2P5BGL0"/>
<evidence type="ECO:0008006" key="5">
    <source>
        <dbReference type="Google" id="ProtNLM"/>
    </source>
</evidence>
<organism evidence="3 4">
    <name type="scientific">Trema orientale</name>
    <name type="common">Charcoal tree</name>
    <name type="synonym">Celtis orientalis</name>
    <dbReference type="NCBI Taxonomy" id="63057"/>
    <lineage>
        <taxon>Eukaryota</taxon>
        <taxon>Viridiplantae</taxon>
        <taxon>Streptophyta</taxon>
        <taxon>Embryophyta</taxon>
        <taxon>Tracheophyta</taxon>
        <taxon>Spermatophyta</taxon>
        <taxon>Magnoliopsida</taxon>
        <taxon>eudicotyledons</taxon>
        <taxon>Gunneridae</taxon>
        <taxon>Pentapetalae</taxon>
        <taxon>rosids</taxon>
        <taxon>fabids</taxon>
        <taxon>Rosales</taxon>
        <taxon>Cannabaceae</taxon>
        <taxon>Trema</taxon>
    </lineage>
</organism>
<dbReference type="InParanoid" id="A0A2P5BGL0"/>
<feature type="coiled-coil region" evidence="1">
    <location>
        <begin position="27"/>
        <end position="61"/>
    </location>
</feature>
<dbReference type="PANTHER" id="PTHR33287">
    <property type="entry name" value="OS03G0453550 PROTEIN"/>
    <property type="match status" value="1"/>
</dbReference>
<dbReference type="OrthoDB" id="1679871at2759"/>